<keyword evidence="2" id="KW-1185">Reference proteome</keyword>
<dbReference type="RefSeq" id="WP_088449870.1">
    <property type="nucleotide sequence ID" value="NZ_JACHXO010000002.1"/>
</dbReference>
<sequence length="84" mass="8966">MNGYIALGLDHQGRRLPTMVARQLLREDRAGVCDTCPGELDRPEAVYQAEPGEPGYWQVIGRMAGVGLAAVAALHVAGRLGLLP</sequence>
<protein>
    <submittedName>
        <fullName evidence="1">Uncharacterized protein</fullName>
    </submittedName>
</protein>
<proteinExistence type="predicted"/>
<name>A0ABR6GQL5_9BURK</name>
<organism evidence="1 2">
    <name type="scientific">Roseateles terrae</name>
    <dbReference type="NCBI Taxonomy" id="431060"/>
    <lineage>
        <taxon>Bacteria</taxon>
        <taxon>Pseudomonadati</taxon>
        <taxon>Pseudomonadota</taxon>
        <taxon>Betaproteobacteria</taxon>
        <taxon>Burkholderiales</taxon>
        <taxon>Sphaerotilaceae</taxon>
        <taxon>Roseateles</taxon>
    </lineage>
</organism>
<gene>
    <name evidence="1" type="ORF">FHS28_001362</name>
</gene>
<comment type="caution">
    <text evidence="1">The sequence shown here is derived from an EMBL/GenBank/DDBJ whole genome shotgun (WGS) entry which is preliminary data.</text>
</comment>
<dbReference type="EMBL" id="JACHXO010000002">
    <property type="protein sequence ID" value="MBB3193977.1"/>
    <property type="molecule type" value="Genomic_DNA"/>
</dbReference>
<reference evidence="1 2" key="1">
    <citation type="submission" date="2020-08" db="EMBL/GenBank/DDBJ databases">
        <title>Genomic Encyclopedia of Type Strains, Phase III (KMG-III): the genomes of soil and plant-associated and newly described type strains.</title>
        <authorList>
            <person name="Whitman W."/>
        </authorList>
    </citation>
    <scope>NUCLEOTIDE SEQUENCE [LARGE SCALE GENOMIC DNA]</scope>
    <source>
        <strain evidence="1 2">CECT 7247</strain>
    </source>
</reference>
<evidence type="ECO:0000313" key="2">
    <source>
        <dbReference type="Proteomes" id="UP000574369"/>
    </source>
</evidence>
<accession>A0ABR6GQL5</accession>
<evidence type="ECO:0000313" key="1">
    <source>
        <dbReference type="EMBL" id="MBB3193977.1"/>
    </source>
</evidence>
<dbReference type="Proteomes" id="UP000574369">
    <property type="component" value="Unassembled WGS sequence"/>
</dbReference>